<evidence type="ECO:0000256" key="6">
    <source>
        <dbReference type="ARBA" id="ARBA00023136"/>
    </source>
</evidence>
<evidence type="ECO:0000256" key="11">
    <source>
        <dbReference type="SAM" id="Phobius"/>
    </source>
</evidence>
<feature type="domain" description="G-protein coupled receptors family 1 profile" evidence="12">
    <location>
        <begin position="141"/>
        <end position="228"/>
    </location>
</feature>
<name>A0A1I8JDK9_9PLAT</name>
<evidence type="ECO:0000256" key="8">
    <source>
        <dbReference type="ARBA" id="ARBA00023170"/>
    </source>
</evidence>
<feature type="transmembrane region" description="Helical" evidence="11">
    <location>
        <begin position="165"/>
        <end position="188"/>
    </location>
</feature>
<keyword evidence="9" id="KW-0807">Transducer</keyword>
<dbReference type="WBParaSite" id="maker-uti_cns_0047217-snap-gene-0.5-mRNA-1">
    <property type="protein sequence ID" value="maker-uti_cns_0047217-snap-gene-0.5-mRNA-1"/>
    <property type="gene ID" value="maker-uti_cns_0047217-snap-gene-0.5"/>
</dbReference>
<dbReference type="Proteomes" id="UP000095280">
    <property type="component" value="Unplaced"/>
</dbReference>
<dbReference type="GO" id="GO:0005886">
    <property type="term" value="C:plasma membrane"/>
    <property type="evidence" value="ECO:0007669"/>
    <property type="project" value="UniProtKB-SubCell"/>
</dbReference>
<evidence type="ECO:0000256" key="7">
    <source>
        <dbReference type="ARBA" id="ARBA00023157"/>
    </source>
</evidence>
<keyword evidence="5" id="KW-0297">G-protein coupled receptor</keyword>
<evidence type="ECO:0000256" key="9">
    <source>
        <dbReference type="ARBA" id="ARBA00023224"/>
    </source>
</evidence>
<evidence type="ECO:0000313" key="13">
    <source>
        <dbReference type="Proteomes" id="UP000095280"/>
    </source>
</evidence>
<dbReference type="GO" id="GO:0004930">
    <property type="term" value="F:G protein-coupled receptor activity"/>
    <property type="evidence" value="ECO:0007669"/>
    <property type="project" value="UniProtKB-KW"/>
</dbReference>
<evidence type="ECO:0000256" key="5">
    <source>
        <dbReference type="ARBA" id="ARBA00023040"/>
    </source>
</evidence>
<keyword evidence="2" id="KW-1003">Cell membrane</keyword>
<dbReference type="InterPro" id="IPR017452">
    <property type="entry name" value="GPCR_Rhodpsn_7TM"/>
</dbReference>
<feature type="region of interest" description="Disordered" evidence="10">
    <location>
        <begin position="1"/>
        <end position="49"/>
    </location>
</feature>
<sequence length="246" mass="27573">ALVIVHASPRRPNNLSLSLSRHGSRCGRQNSSSLSSHSRRGRRRGDSACSAHAGAWDDEAEDDEADCEDEAGNCSMALNDSFAAAGGLQSEENSEICETRLNNRDRPGLTTAAAGKQKKQKKQKNQQLDSSWARKAFQLNLRRHRGKGRAERSAAKREKKATKTLAIVLGVFLLCWLPFFISNLMWAACLKNIDSDLFSGPLCNYDRRIGVFIVWLGYVNSTLNPLIYTIFNNEFRKAFKKLLHFR</sequence>
<feature type="region of interest" description="Disordered" evidence="10">
    <location>
        <begin position="99"/>
        <end position="129"/>
    </location>
</feature>
<evidence type="ECO:0000313" key="14">
    <source>
        <dbReference type="WBParaSite" id="maker-uti_cns_0047217-snap-gene-0.5-mRNA-1"/>
    </source>
</evidence>
<comment type="subcellular location">
    <subcellularLocation>
        <location evidence="1">Cell membrane</location>
        <topology evidence="1">Multi-pass membrane protein</topology>
    </subcellularLocation>
</comment>
<dbReference type="Pfam" id="PF00001">
    <property type="entry name" value="7tm_1"/>
    <property type="match status" value="1"/>
</dbReference>
<proteinExistence type="predicted"/>
<evidence type="ECO:0000256" key="3">
    <source>
        <dbReference type="ARBA" id="ARBA00022692"/>
    </source>
</evidence>
<keyword evidence="3 11" id="KW-0812">Transmembrane</keyword>
<dbReference type="PROSITE" id="PS50262">
    <property type="entry name" value="G_PROTEIN_RECEP_F1_2"/>
    <property type="match status" value="1"/>
</dbReference>
<evidence type="ECO:0000256" key="4">
    <source>
        <dbReference type="ARBA" id="ARBA00022989"/>
    </source>
</evidence>
<accession>A0A1I8JDK9</accession>
<evidence type="ECO:0000256" key="10">
    <source>
        <dbReference type="SAM" id="MobiDB-lite"/>
    </source>
</evidence>
<protein>
    <submittedName>
        <fullName evidence="14">G_PROTEIN_RECEP_F1_2 domain-containing protein</fullName>
    </submittedName>
</protein>
<dbReference type="InterPro" id="IPR000276">
    <property type="entry name" value="GPCR_Rhodpsn"/>
</dbReference>
<dbReference type="GO" id="GO:0045202">
    <property type="term" value="C:synapse"/>
    <property type="evidence" value="ECO:0007669"/>
    <property type="project" value="GOC"/>
</dbReference>
<dbReference type="PANTHER" id="PTHR24248:SF125">
    <property type="entry name" value="DOPAMINE D2-LIKE RECEPTOR"/>
    <property type="match status" value="1"/>
</dbReference>
<keyword evidence="8" id="KW-0675">Receptor</keyword>
<dbReference type="GO" id="GO:0001591">
    <property type="term" value="F:dopamine neurotransmitter receptor activity, coupled via Gi/Go"/>
    <property type="evidence" value="ECO:0007669"/>
    <property type="project" value="TreeGrafter"/>
</dbReference>
<feature type="compositionally biased region" description="Low complexity" evidence="10">
    <location>
        <begin position="27"/>
        <end position="36"/>
    </location>
</feature>
<evidence type="ECO:0000256" key="2">
    <source>
        <dbReference type="ARBA" id="ARBA00022475"/>
    </source>
</evidence>
<keyword evidence="7" id="KW-1015">Disulfide bond</keyword>
<organism evidence="13 14">
    <name type="scientific">Macrostomum lignano</name>
    <dbReference type="NCBI Taxonomy" id="282301"/>
    <lineage>
        <taxon>Eukaryota</taxon>
        <taxon>Metazoa</taxon>
        <taxon>Spiralia</taxon>
        <taxon>Lophotrochozoa</taxon>
        <taxon>Platyhelminthes</taxon>
        <taxon>Rhabditophora</taxon>
        <taxon>Macrostomorpha</taxon>
        <taxon>Macrostomida</taxon>
        <taxon>Macrostomidae</taxon>
        <taxon>Macrostomum</taxon>
    </lineage>
</organism>
<dbReference type="SUPFAM" id="SSF81321">
    <property type="entry name" value="Family A G protein-coupled receptor-like"/>
    <property type="match status" value="1"/>
</dbReference>
<evidence type="ECO:0000259" key="12">
    <source>
        <dbReference type="PROSITE" id="PS50262"/>
    </source>
</evidence>
<dbReference type="AlphaFoldDB" id="A0A1I8JDK9"/>
<feature type="compositionally biased region" description="Polar residues" evidence="10">
    <location>
        <begin position="11"/>
        <end position="21"/>
    </location>
</feature>
<keyword evidence="6 11" id="KW-0472">Membrane</keyword>
<evidence type="ECO:0000256" key="1">
    <source>
        <dbReference type="ARBA" id="ARBA00004651"/>
    </source>
</evidence>
<dbReference type="Gene3D" id="1.20.1070.10">
    <property type="entry name" value="Rhodopsin 7-helix transmembrane proteins"/>
    <property type="match status" value="1"/>
</dbReference>
<dbReference type="PRINTS" id="PR00237">
    <property type="entry name" value="GPCRRHODOPSN"/>
</dbReference>
<keyword evidence="4 11" id="KW-1133">Transmembrane helix</keyword>
<reference evidence="14" key="1">
    <citation type="submission" date="2016-11" db="UniProtKB">
        <authorList>
            <consortium name="WormBaseParasite"/>
        </authorList>
    </citation>
    <scope>IDENTIFICATION</scope>
</reference>
<feature type="transmembrane region" description="Helical" evidence="11">
    <location>
        <begin position="208"/>
        <end position="231"/>
    </location>
</feature>
<keyword evidence="13" id="KW-1185">Reference proteome</keyword>
<dbReference type="PANTHER" id="PTHR24248">
    <property type="entry name" value="ADRENERGIC RECEPTOR-RELATED G-PROTEIN COUPLED RECEPTOR"/>
    <property type="match status" value="1"/>
</dbReference>